<dbReference type="InterPro" id="IPR011620">
    <property type="entry name" value="Sig_transdc_His_kinase_LytS_TM"/>
</dbReference>
<dbReference type="GO" id="GO:0006935">
    <property type="term" value="P:chemotaxis"/>
    <property type="evidence" value="ECO:0007669"/>
    <property type="project" value="InterPro"/>
</dbReference>
<dbReference type="PATRIC" id="fig|1526658.3.peg.403"/>
<evidence type="ECO:0000256" key="7">
    <source>
        <dbReference type="ARBA" id="ARBA00029447"/>
    </source>
</evidence>
<organism evidence="11 12">
    <name type="scientific">Bosea vaviloviae</name>
    <dbReference type="NCBI Taxonomy" id="1526658"/>
    <lineage>
        <taxon>Bacteria</taxon>
        <taxon>Pseudomonadati</taxon>
        <taxon>Pseudomonadota</taxon>
        <taxon>Alphaproteobacteria</taxon>
        <taxon>Hyphomicrobiales</taxon>
        <taxon>Boseaceae</taxon>
        <taxon>Bosea</taxon>
    </lineage>
</organism>
<keyword evidence="6 8" id="KW-0807">Transducer</keyword>
<feature type="transmembrane region" description="Helical" evidence="9">
    <location>
        <begin position="48"/>
        <end position="67"/>
    </location>
</feature>
<dbReference type="InterPro" id="IPR004090">
    <property type="entry name" value="Chemotax_Me-accpt_rcpt"/>
</dbReference>
<accession>A0A0N0MAL0</accession>
<comment type="similarity">
    <text evidence="7">Belongs to the methyl-accepting chemotaxis (MCP) protein family.</text>
</comment>
<evidence type="ECO:0000256" key="6">
    <source>
        <dbReference type="ARBA" id="ARBA00023224"/>
    </source>
</evidence>
<evidence type="ECO:0000259" key="10">
    <source>
        <dbReference type="PROSITE" id="PS50111"/>
    </source>
</evidence>
<dbReference type="Pfam" id="PF00015">
    <property type="entry name" value="MCPsignal"/>
    <property type="match status" value="1"/>
</dbReference>
<feature type="transmembrane region" description="Helical" evidence="9">
    <location>
        <begin position="176"/>
        <end position="197"/>
    </location>
</feature>
<dbReference type="InterPro" id="IPR035965">
    <property type="entry name" value="PAS-like_dom_sf"/>
</dbReference>
<dbReference type="InterPro" id="IPR000014">
    <property type="entry name" value="PAS"/>
</dbReference>
<comment type="caution">
    <text evidence="11">The sequence shown here is derived from an EMBL/GenBank/DDBJ whole genome shotgun (WGS) entry which is preliminary data.</text>
</comment>
<keyword evidence="2" id="KW-1003">Cell membrane</keyword>
<evidence type="ECO:0000256" key="1">
    <source>
        <dbReference type="ARBA" id="ARBA00004651"/>
    </source>
</evidence>
<dbReference type="PANTHER" id="PTHR32089:SF112">
    <property type="entry name" value="LYSOZYME-LIKE PROTEIN-RELATED"/>
    <property type="match status" value="1"/>
</dbReference>
<evidence type="ECO:0000313" key="11">
    <source>
        <dbReference type="EMBL" id="KPH79764.1"/>
    </source>
</evidence>
<evidence type="ECO:0000256" key="4">
    <source>
        <dbReference type="ARBA" id="ARBA00022989"/>
    </source>
</evidence>
<dbReference type="GO" id="GO:0071555">
    <property type="term" value="P:cell wall organization"/>
    <property type="evidence" value="ECO:0007669"/>
    <property type="project" value="InterPro"/>
</dbReference>
<gene>
    <name evidence="11" type="ORF">AE618_18245</name>
</gene>
<evidence type="ECO:0000256" key="8">
    <source>
        <dbReference type="PROSITE-ProRule" id="PRU00284"/>
    </source>
</evidence>
<dbReference type="Pfam" id="PF07694">
    <property type="entry name" value="5TM-5TMR_LYT"/>
    <property type="match status" value="1"/>
</dbReference>
<dbReference type="GO" id="GO:0005886">
    <property type="term" value="C:plasma membrane"/>
    <property type="evidence" value="ECO:0007669"/>
    <property type="project" value="UniProtKB-SubCell"/>
</dbReference>
<dbReference type="Gene3D" id="3.30.450.20">
    <property type="entry name" value="PAS domain"/>
    <property type="match status" value="1"/>
</dbReference>
<feature type="transmembrane region" description="Helical" evidence="9">
    <location>
        <begin position="145"/>
        <end position="164"/>
    </location>
</feature>
<dbReference type="Gene3D" id="1.10.287.950">
    <property type="entry name" value="Methyl-accepting chemotaxis protein"/>
    <property type="match status" value="1"/>
</dbReference>
<evidence type="ECO:0000313" key="12">
    <source>
        <dbReference type="Proteomes" id="UP000037822"/>
    </source>
</evidence>
<sequence>MVIGSFVEAVQMLLLVSLIENLSFILLAALAVTAVTPLLERYPLARQLLIGLVLAAAGLLSMINPFTLQPGVAISSRNVAALLAGPFGGPLATVIVAATLGLYRFSGGGDGMMMGIAGIGLSAVAGLAIRWRIHGRDRPFARQDIGWLALASGAVLLPPLLLLPRPELIWQVVAEALLPTFAVNTLGSVLAALLMVVDAERRETSYRFKAMAERVPGTLYQRILRPDGTVSYRFASFKMGDLLGLKQEDVERDARVWIEKMIPEDRARFEQACKTGFDQDDNWRLKIRYHGKDGAIVAMRSEATMRRLNDGTMIWDGILFDATDERTLETRRAEIEQARRSQLDELAGQLEVTVGKALQDVGRSVRSMHEAASAMAQSADNTTKRAIAATREAESASSRIGSVAVAAEEIESSIRELTRQTEHADQAAHKAASYVRDTQRDVAGMTTAADKASAVLDFIEDIAARTNLLALNATIEAARAGAAGRGFAVVAGEVKNLAEQTQKATRDIAATLQDIRGAAATASGAVAFMDKTMSDLEQTSGVLARVVSRQADIVSSIASDAQAVAGSAVVVTSNVGSVGDEARVTGEAALLVVDAARTVEEQTSALDQYVGDFVASVRRRL</sequence>
<proteinExistence type="inferred from homology"/>
<evidence type="ECO:0000256" key="3">
    <source>
        <dbReference type="ARBA" id="ARBA00022692"/>
    </source>
</evidence>
<feature type="transmembrane region" description="Helical" evidence="9">
    <location>
        <begin position="111"/>
        <end position="133"/>
    </location>
</feature>
<dbReference type="EMBL" id="LGSZ01000048">
    <property type="protein sequence ID" value="KPH79764.1"/>
    <property type="molecule type" value="Genomic_DNA"/>
</dbReference>
<feature type="transmembrane region" description="Helical" evidence="9">
    <location>
        <begin position="12"/>
        <end position="36"/>
    </location>
</feature>
<dbReference type="PRINTS" id="PR00260">
    <property type="entry name" value="CHEMTRNSDUCR"/>
</dbReference>
<dbReference type="Pfam" id="PF08447">
    <property type="entry name" value="PAS_3"/>
    <property type="match status" value="1"/>
</dbReference>
<dbReference type="GO" id="GO:0000155">
    <property type="term" value="F:phosphorelay sensor kinase activity"/>
    <property type="evidence" value="ECO:0007669"/>
    <property type="project" value="InterPro"/>
</dbReference>
<dbReference type="AlphaFoldDB" id="A0A0N0MAL0"/>
<dbReference type="InterPro" id="IPR013655">
    <property type="entry name" value="PAS_fold_3"/>
</dbReference>
<protein>
    <recommendedName>
        <fullName evidence="10">Methyl-accepting transducer domain-containing protein</fullName>
    </recommendedName>
</protein>
<dbReference type="GO" id="GO:0004888">
    <property type="term" value="F:transmembrane signaling receptor activity"/>
    <property type="evidence" value="ECO:0007669"/>
    <property type="project" value="InterPro"/>
</dbReference>
<dbReference type="SMART" id="SM00283">
    <property type="entry name" value="MA"/>
    <property type="match status" value="1"/>
</dbReference>
<evidence type="ECO:0000256" key="9">
    <source>
        <dbReference type="SAM" id="Phobius"/>
    </source>
</evidence>
<dbReference type="PROSITE" id="PS50111">
    <property type="entry name" value="CHEMOTAXIS_TRANSDUC_2"/>
    <property type="match status" value="1"/>
</dbReference>
<comment type="subcellular location">
    <subcellularLocation>
        <location evidence="1">Cell membrane</location>
        <topology evidence="1">Multi-pass membrane protein</topology>
    </subcellularLocation>
</comment>
<dbReference type="SUPFAM" id="SSF58104">
    <property type="entry name" value="Methyl-accepting chemotaxis protein (MCP) signaling domain"/>
    <property type="match status" value="1"/>
</dbReference>
<dbReference type="OrthoDB" id="8147502at2"/>
<evidence type="ECO:0000256" key="2">
    <source>
        <dbReference type="ARBA" id="ARBA00022475"/>
    </source>
</evidence>
<name>A0A0N0MAL0_9HYPH</name>
<dbReference type="CDD" id="cd00130">
    <property type="entry name" value="PAS"/>
    <property type="match status" value="1"/>
</dbReference>
<dbReference type="PANTHER" id="PTHR32089">
    <property type="entry name" value="METHYL-ACCEPTING CHEMOTAXIS PROTEIN MCPB"/>
    <property type="match status" value="1"/>
</dbReference>
<keyword evidence="4 9" id="KW-1133">Transmembrane helix</keyword>
<reference evidence="11 12" key="1">
    <citation type="submission" date="2015-07" db="EMBL/GenBank/DDBJ databases">
        <title>Whole genome sequencing of Bosea vaviloviae isolated from cave pool.</title>
        <authorList>
            <person name="Tan N.E.H."/>
            <person name="Lee Y.P."/>
            <person name="Gan H.M."/>
            <person name="Barton H."/>
            <person name="Savka M.A."/>
        </authorList>
    </citation>
    <scope>NUCLEOTIDE SEQUENCE [LARGE SCALE GENOMIC DNA]</scope>
    <source>
        <strain evidence="11 12">SD260</strain>
    </source>
</reference>
<keyword evidence="12" id="KW-1185">Reference proteome</keyword>
<feature type="domain" description="Methyl-accepting transducer" evidence="10">
    <location>
        <begin position="364"/>
        <end position="603"/>
    </location>
</feature>
<dbReference type="Proteomes" id="UP000037822">
    <property type="component" value="Unassembled WGS sequence"/>
</dbReference>
<feature type="transmembrane region" description="Helical" evidence="9">
    <location>
        <begin position="79"/>
        <end position="105"/>
    </location>
</feature>
<dbReference type="InterPro" id="IPR004089">
    <property type="entry name" value="MCPsignal_dom"/>
</dbReference>
<dbReference type="SUPFAM" id="SSF55785">
    <property type="entry name" value="PYP-like sensor domain (PAS domain)"/>
    <property type="match status" value="1"/>
</dbReference>
<evidence type="ECO:0000256" key="5">
    <source>
        <dbReference type="ARBA" id="ARBA00023136"/>
    </source>
</evidence>
<keyword evidence="5 9" id="KW-0472">Membrane</keyword>
<keyword evidence="3 9" id="KW-0812">Transmembrane</keyword>